<dbReference type="InterPro" id="IPR013611">
    <property type="entry name" value="Transp-assoc_OB_typ2"/>
</dbReference>
<name>A0A1X7JQY5_9BACT</name>
<dbReference type="GO" id="GO:0005524">
    <property type="term" value="F:ATP binding"/>
    <property type="evidence" value="ECO:0007669"/>
    <property type="project" value="UniProtKB-KW"/>
</dbReference>
<dbReference type="GO" id="GO:0016887">
    <property type="term" value="F:ATP hydrolysis activity"/>
    <property type="evidence" value="ECO:0007669"/>
    <property type="project" value="InterPro"/>
</dbReference>
<dbReference type="SUPFAM" id="SSF50331">
    <property type="entry name" value="MOP-like"/>
    <property type="match status" value="1"/>
</dbReference>
<dbReference type="InterPro" id="IPR003593">
    <property type="entry name" value="AAA+_ATPase"/>
</dbReference>
<dbReference type="GO" id="GO:0015697">
    <property type="term" value="P:quaternary ammonium group transport"/>
    <property type="evidence" value="ECO:0007669"/>
    <property type="project" value="UniProtKB-ARBA"/>
</dbReference>
<dbReference type="SMART" id="SM00382">
    <property type="entry name" value="AAA"/>
    <property type="match status" value="1"/>
</dbReference>
<dbReference type="InterPro" id="IPR012340">
    <property type="entry name" value="NA-bd_OB-fold"/>
</dbReference>
<dbReference type="GO" id="GO:0043190">
    <property type="term" value="C:ATP-binding cassette (ABC) transporter complex"/>
    <property type="evidence" value="ECO:0007669"/>
    <property type="project" value="InterPro"/>
</dbReference>
<organism evidence="10 11">
    <name type="scientific">Marivirga sericea</name>
    <dbReference type="NCBI Taxonomy" id="1028"/>
    <lineage>
        <taxon>Bacteria</taxon>
        <taxon>Pseudomonadati</taxon>
        <taxon>Bacteroidota</taxon>
        <taxon>Cytophagia</taxon>
        <taxon>Cytophagales</taxon>
        <taxon>Marivirgaceae</taxon>
        <taxon>Marivirga</taxon>
    </lineage>
</organism>
<evidence type="ECO:0000256" key="6">
    <source>
        <dbReference type="ARBA" id="ARBA00023004"/>
    </source>
</evidence>
<protein>
    <submittedName>
        <fullName evidence="10">Iron(III) transport system ATP-binding protein</fullName>
    </submittedName>
</protein>
<dbReference type="Gene3D" id="3.40.50.300">
    <property type="entry name" value="P-loop containing nucleotide triphosphate hydrolases"/>
    <property type="match status" value="1"/>
</dbReference>
<dbReference type="Pfam" id="PF08402">
    <property type="entry name" value="TOBE_2"/>
    <property type="match status" value="1"/>
</dbReference>
<dbReference type="PANTHER" id="PTHR42781:SF4">
    <property type="entry name" value="SPERMIDINE_PUTRESCINE IMPORT ATP-BINDING PROTEIN POTA"/>
    <property type="match status" value="1"/>
</dbReference>
<keyword evidence="4" id="KW-0547">Nucleotide-binding</keyword>
<dbReference type="PROSITE" id="PS50893">
    <property type="entry name" value="ABC_TRANSPORTER_2"/>
    <property type="match status" value="1"/>
</dbReference>
<dbReference type="InterPro" id="IPR017871">
    <property type="entry name" value="ABC_transporter-like_CS"/>
</dbReference>
<evidence type="ECO:0000313" key="10">
    <source>
        <dbReference type="EMBL" id="SMG30698.1"/>
    </source>
</evidence>
<evidence type="ECO:0000256" key="4">
    <source>
        <dbReference type="ARBA" id="ARBA00022741"/>
    </source>
</evidence>
<reference evidence="11" key="1">
    <citation type="submission" date="2017-04" db="EMBL/GenBank/DDBJ databases">
        <authorList>
            <person name="Varghese N."/>
            <person name="Submissions S."/>
        </authorList>
    </citation>
    <scope>NUCLEOTIDE SEQUENCE [LARGE SCALE GENOMIC DNA]</scope>
    <source>
        <strain evidence="11">DSM 4125</strain>
    </source>
</reference>
<dbReference type="InterPro" id="IPR027417">
    <property type="entry name" value="P-loop_NTPase"/>
</dbReference>
<keyword evidence="3" id="KW-0410">Iron transport</keyword>
<dbReference type="Gene3D" id="2.40.50.140">
    <property type="entry name" value="Nucleic acid-binding proteins"/>
    <property type="match status" value="1"/>
</dbReference>
<evidence type="ECO:0000256" key="5">
    <source>
        <dbReference type="ARBA" id="ARBA00022840"/>
    </source>
</evidence>
<dbReference type="SUPFAM" id="SSF52540">
    <property type="entry name" value="P-loop containing nucleoside triphosphate hydrolases"/>
    <property type="match status" value="1"/>
</dbReference>
<dbReference type="EMBL" id="FXAW01000003">
    <property type="protein sequence ID" value="SMG30698.1"/>
    <property type="molecule type" value="Genomic_DNA"/>
</dbReference>
<dbReference type="InterPro" id="IPR050093">
    <property type="entry name" value="ABC_SmlMolc_Importer"/>
</dbReference>
<evidence type="ECO:0000259" key="9">
    <source>
        <dbReference type="PROSITE" id="PS50893"/>
    </source>
</evidence>
<sequence length="355" mass="39474">MEVLSIKNLHKRFGKKLQYAVHNASLTVNKGELLALVGESGSGKTTLLRLVAGFEEADQGQISINGDKVVDDNFSMKPEKRKIGMVFQDYALFPHLTVAENIKFGLSKSQFPNLNDRVREITDMVGLSSYENRYPHHLSGGQQQRVALARALAPNPGLILLDEPFSNLDAVLKDQVREEVRSIIKKAGATALFVTHDMRDALSSADRIAILKDGKIQQVGTPRELYETPKNLYVASFFGKINAMNATAENGTYKLKAGEIKGAKTDKTGQILIAIRPENIEILTEPKENTFPAKVELAQYFGDHQQVHADIGSETHVVIHAHEKILFDKGDNIYLRFNPNKIHVLDTCWYPGLVS</sequence>
<dbReference type="FunFam" id="3.40.50.300:FF:000425">
    <property type="entry name" value="Probable ABC transporter, ATP-binding subunit"/>
    <property type="match status" value="1"/>
</dbReference>
<evidence type="ECO:0000313" key="11">
    <source>
        <dbReference type="Proteomes" id="UP000193804"/>
    </source>
</evidence>
<keyword evidence="6" id="KW-0408">Iron</keyword>
<keyword evidence="2" id="KW-1003">Cell membrane</keyword>
<evidence type="ECO:0000256" key="8">
    <source>
        <dbReference type="ARBA" id="ARBA00023136"/>
    </source>
</evidence>
<dbReference type="Pfam" id="PF00005">
    <property type="entry name" value="ABC_tran"/>
    <property type="match status" value="1"/>
</dbReference>
<dbReference type="CDD" id="cd03259">
    <property type="entry name" value="ABC_Carb_Solutes_like"/>
    <property type="match status" value="1"/>
</dbReference>
<dbReference type="InterPro" id="IPR008995">
    <property type="entry name" value="Mo/tungstate-bd_C_term_dom"/>
</dbReference>
<dbReference type="AlphaFoldDB" id="A0A1X7JQY5"/>
<dbReference type="InterPro" id="IPR015853">
    <property type="entry name" value="ABC_transpr_FbpC"/>
</dbReference>
<dbReference type="PROSITE" id="PS00211">
    <property type="entry name" value="ABC_TRANSPORTER_1"/>
    <property type="match status" value="1"/>
</dbReference>
<keyword evidence="7" id="KW-0406">Ion transport</keyword>
<feature type="domain" description="ABC transporter" evidence="9">
    <location>
        <begin position="4"/>
        <end position="238"/>
    </location>
</feature>
<dbReference type="STRING" id="1028.SAMN05661096_01993"/>
<evidence type="ECO:0000256" key="2">
    <source>
        <dbReference type="ARBA" id="ARBA00022475"/>
    </source>
</evidence>
<dbReference type="InterPro" id="IPR003439">
    <property type="entry name" value="ABC_transporter-like_ATP-bd"/>
</dbReference>
<dbReference type="RefSeq" id="WP_085516897.1">
    <property type="nucleotide sequence ID" value="NZ_FXAW01000003.1"/>
</dbReference>
<evidence type="ECO:0000256" key="7">
    <source>
        <dbReference type="ARBA" id="ARBA00023065"/>
    </source>
</evidence>
<accession>A0A1X7JQY5</accession>
<dbReference type="GO" id="GO:0015408">
    <property type="term" value="F:ABC-type ferric iron transporter activity"/>
    <property type="evidence" value="ECO:0007669"/>
    <property type="project" value="InterPro"/>
</dbReference>
<dbReference type="Proteomes" id="UP000193804">
    <property type="component" value="Unassembled WGS sequence"/>
</dbReference>
<keyword evidence="5 10" id="KW-0067">ATP-binding</keyword>
<keyword evidence="1" id="KW-0813">Transport</keyword>
<dbReference type="Gene3D" id="2.40.50.100">
    <property type="match status" value="1"/>
</dbReference>
<keyword evidence="11" id="KW-1185">Reference proteome</keyword>
<evidence type="ECO:0000256" key="1">
    <source>
        <dbReference type="ARBA" id="ARBA00022448"/>
    </source>
</evidence>
<keyword evidence="8" id="KW-0472">Membrane</keyword>
<gene>
    <name evidence="10" type="ORF">SAMN05661096_01993</name>
</gene>
<dbReference type="PANTHER" id="PTHR42781">
    <property type="entry name" value="SPERMIDINE/PUTRESCINE IMPORT ATP-BINDING PROTEIN POTA"/>
    <property type="match status" value="1"/>
</dbReference>
<proteinExistence type="predicted"/>
<evidence type="ECO:0000256" key="3">
    <source>
        <dbReference type="ARBA" id="ARBA00022496"/>
    </source>
</evidence>
<dbReference type="OrthoDB" id="9802264at2"/>